<dbReference type="InterPro" id="IPR005162">
    <property type="entry name" value="Retrotrans_gag_dom"/>
</dbReference>
<dbReference type="Proteomes" id="UP001151760">
    <property type="component" value="Unassembled WGS sequence"/>
</dbReference>
<feature type="domain" description="Retrotransposon gag" evidence="1">
    <location>
        <begin position="33"/>
        <end position="99"/>
    </location>
</feature>
<reference evidence="2" key="2">
    <citation type="submission" date="2022-01" db="EMBL/GenBank/DDBJ databases">
        <authorList>
            <person name="Yamashiro T."/>
            <person name="Shiraishi A."/>
            <person name="Satake H."/>
            <person name="Nakayama K."/>
        </authorList>
    </citation>
    <scope>NUCLEOTIDE SEQUENCE</scope>
</reference>
<sequence length="337" mass="38149">METASQILVTTSECPRDGVRYFGDSIRKGYLCNSLPAGSISTWEDLTTHFIAQFFSPGRTSKLRNDILMFQQHQSDFLSEAWTRFKDLLQKVPHHGIDLWLQALLEDLALYDNESLNDLRDFAKTVKAISLPQDVPNASDLVLMTLCMENPKQAFVNYASSRTNEAREVETPKSKEPEKALENKFKDLHLNLPILEVEAHVPIYEALLDKYIESLELGKNRSIFTQGEMPEKMKDPGLFILPYRLGDSKPFDTLADLESCMNLIPLNIFKMLKIGLLEETEDVLGLADRTKSYPVGIVKNVEVHVGKLKLVEDFHVVDMDKDPTCPLLVGRGFLGES</sequence>
<proteinExistence type="predicted"/>
<dbReference type="PANTHER" id="PTHR33067:SF9">
    <property type="entry name" value="RNA-DIRECTED DNA POLYMERASE"/>
    <property type="match status" value="1"/>
</dbReference>
<evidence type="ECO:0000259" key="1">
    <source>
        <dbReference type="Pfam" id="PF03732"/>
    </source>
</evidence>
<evidence type="ECO:0000313" key="3">
    <source>
        <dbReference type="Proteomes" id="UP001151760"/>
    </source>
</evidence>
<accession>A0ABQ4WR92</accession>
<dbReference type="Gene3D" id="2.40.70.10">
    <property type="entry name" value="Acid Proteases"/>
    <property type="match status" value="1"/>
</dbReference>
<evidence type="ECO:0000313" key="2">
    <source>
        <dbReference type="EMBL" id="GJS55419.1"/>
    </source>
</evidence>
<dbReference type="CDD" id="cd00303">
    <property type="entry name" value="retropepsin_like"/>
    <property type="match status" value="1"/>
</dbReference>
<reference evidence="2" key="1">
    <citation type="journal article" date="2022" name="Int. J. Mol. Sci.">
        <title>Draft Genome of Tanacetum Coccineum: Genomic Comparison of Closely Related Tanacetum-Family Plants.</title>
        <authorList>
            <person name="Yamashiro T."/>
            <person name="Shiraishi A."/>
            <person name="Nakayama K."/>
            <person name="Satake H."/>
        </authorList>
    </citation>
    <scope>NUCLEOTIDE SEQUENCE</scope>
</reference>
<protein>
    <submittedName>
        <fullName evidence="2">MAK10-like protein</fullName>
    </submittedName>
</protein>
<name>A0ABQ4WR92_9ASTR</name>
<gene>
    <name evidence="2" type="ORF">Tco_0628781</name>
</gene>
<dbReference type="InterPro" id="IPR021109">
    <property type="entry name" value="Peptidase_aspartic_dom_sf"/>
</dbReference>
<dbReference type="EMBL" id="BQNB010008867">
    <property type="protein sequence ID" value="GJS55419.1"/>
    <property type="molecule type" value="Genomic_DNA"/>
</dbReference>
<dbReference type="PANTHER" id="PTHR33067">
    <property type="entry name" value="RNA-DIRECTED DNA POLYMERASE-RELATED"/>
    <property type="match status" value="1"/>
</dbReference>
<dbReference type="Pfam" id="PF03732">
    <property type="entry name" value="Retrotrans_gag"/>
    <property type="match status" value="1"/>
</dbReference>
<organism evidence="2 3">
    <name type="scientific">Tanacetum coccineum</name>
    <dbReference type="NCBI Taxonomy" id="301880"/>
    <lineage>
        <taxon>Eukaryota</taxon>
        <taxon>Viridiplantae</taxon>
        <taxon>Streptophyta</taxon>
        <taxon>Embryophyta</taxon>
        <taxon>Tracheophyta</taxon>
        <taxon>Spermatophyta</taxon>
        <taxon>Magnoliopsida</taxon>
        <taxon>eudicotyledons</taxon>
        <taxon>Gunneridae</taxon>
        <taxon>Pentapetalae</taxon>
        <taxon>asterids</taxon>
        <taxon>campanulids</taxon>
        <taxon>Asterales</taxon>
        <taxon>Asteraceae</taxon>
        <taxon>Asteroideae</taxon>
        <taxon>Anthemideae</taxon>
        <taxon>Anthemidinae</taxon>
        <taxon>Tanacetum</taxon>
    </lineage>
</organism>
<keyword evidence="3" id="KW-1185">Reference proteome</keyword>
<comment type="caution">
    <text evidence="2">The sequence shown here is derived from an EMBL/GenBank/DDBJ whole genome shotgun (WGS) entry which is preliminary data.</text>
</comment>